<proteinExistence type="predicted"/>
<dbReference type="PROSITE" id="PS50880">
    <property type="entry name" value="TOPRIM"/>
    <property type="match status" value="1"/>
</dbReference>
<dbReference type="InterPro" id="IPR006171">
    <property type="entry name" value="TOPRIM_dom"/>
</dbReference>
<dbReference type="PANTHER" id="PTHR30313">
    <property type="entry name" value="DNA PRIMASE"/>
    <property type="match status" value="1"/>
</dbReference>
<keyword evidence="2" id="KW-0548">Nucleotidyltransferase</keyword>
<feature type="domain" description="Toprim" evidence="1">
    <location>
        <begin position="142"/>
        <end position="224"/>
    </location>
</feature>
<dbReference type="GO" id="GO:0016779">
    <property type="term" value="F:nucleotidyltransferase activity"/>
    <property type="evidence" value="ECO:0007669"/>
    <property type="project" value="UniProtKB-KW"/>
</dbReference>
<gene>
    <name evidence="2" type="ORF">ISE1_2736</name>
    <name evidence="3" type="ORF">ISE2_4487</name>
</gene>
<keyword evidence="2" id="KW-0808">Transferase</keyword>
<evidence type="ECO:0000259" key="1">
    <source>
        <dbReference type="PROSITE" id="PS50880"/>
    </source>
</evidence>
<dbReference type="FunFam" id="3.40.1360.10:FF:000002">
    <property type="entry name" value="DNA primase"/>
    <property type="match status" value="1"/>
</dbReference>
<dbReference type="Pfam" id="PF13662">
    <property type="entry name" value="Toprim_4"/>
    <property type="match status" value="1"/>
</dbReference>
<dbReference type="InterPro" id="IPR034151">
    <property type="entry name" value="TOPRIM_DnaG_bac"/>
</dbReference>
<accession>A0A484U4N8</accession>
<dbReference type="EMBL" id="CAADIM010000018">
    <property type="protein sequence ID" value="VFR81300.1"/>
    <property type="molecule type" value="Genomic_DNA"/>
</dbReference>
<dbReference type="PANTHER" id="PTHR30313:SF2">
    <property type="entry name" value="DNA PRIMASE"/>
    <property type="match status" value="1"/>
</dbReference>
<protein>
    <submittedName>
        <fullName evidence="2">DNA primase</fullName>
        <ecNumber evidence="2">2.7.7.-</ecNumber>
    </submittedName>
</protein>
<dbReference type="EMBL" id="CAADIN010000014">
    <property type="protein sequence ID" value="VFR86355.1"/>
    <property type="molecule type" value="Genomic_DNA"/>
</dbReference>
<dbReference type="EC" id="2.7.7.-" evidence="2"/>
<organism evidence="2">
    <name type="scientific">plant metagenome</name>
    <dbReference type="NCBI Taxonomy" id="1297885"/>
    <lineage>
        <taxon>unclassified sequences</taxon>
        <taxon>metagenomes</taxon>
        <taxon>organismal metagenomes</taxon>
    </lineage>
</organism>
<sequence>MAPLYQALSEAQRIYWGGLAKHPKAESFLQDERGLTQDSIQSFELGVVGRGVVKLLRRPDQVLIEAGLAIQDEHGRVYDRFRDRVMFPIRNERGHLISFAGRALTIADHIPKYLNGPETELFRKHHELYGLHLAKNSIRKTQKAVVVEGYFDVIQGHQAGDTRLVASMGTAVSPAQVQRLLRLADELVFVFDGDVPGRKASLSAAKVFLGEMEDGKSASFVFLPDEHDPDSYLRRYGITGWQDLLKTAQPLSQVLARYVSHGLDMAIPESQVKASGKAKECIRLITGAPMYARALCSHLEQVIQISLAEERA</sequence>
<dbReference type="AlphaFoldDB" id="A0A484U4N8"/>
<dbReference type="InterPro" id="IPR013264">
    <property type="entry name" value="DNAG_N"/>
</dbReference>
<dbReference type="SUPFAM" id="SSF56731">
    <property type="entry name" value="DNA primase core"/>
    <property type="match status" value="1"/>
</dbReference>
<dbReference type="GO" id="GO:0006269">
    <property type="term" value="P:DNA replication, synthesis of primer"/>
    <property type="evidence" value="ECO:0007669"/>
    <property type="project" value="TreeGrafter"/>
</dbReference>
<dbReference type="Pfam" id="PF08275">
    <property type="entry name" value="DNAG_N"/>
    <property type="match status" value="1"/>
</dbReference>
<dbReference type="Gene3D" id="3.40.1360.10">
    <property type="match status" value="1"/>
</dbReference>
<dbReference type="InterPro" id="IPR037068">
    <property type="entry name" value="DNA_primase_core_N_sf"/>
</dbReference>
<dbReference type="GO" id="GO:0005737">
    <property type="term" value="C:cytoplasm"/>
    <property type="evidence" value="ECO:0007669"/>
    <property type="project" value="TreeGrafter"/>
</dbReference>
<evidence type="ECO:0000313" key="3">
    <source>
        <dbReference type="EMBL" id="VFR86355.1"/>
    </source>
</evidence>
<dbReference type="InterPro" id="IPR050219">
    <property type="entry name" value="DnaG_primase"/>
</dbReference>
<dbReference type="Gene3D" id="3.90.980.10">
    <property type="entry name" value="DNA primase, catalytic core, N-terminal domain"/>
    <property type="match status" value="1"/>
</dbReference>
<name>A0A484U4N8_9ZZZZ</name>
<dbReference type="SMART" id="SM00493">
    <property type="entry name" value="TOPRIM"/>
    <property type="match status" value="1"/>
</dbReference>
<evidence type="ECO:0000313" key="2">
    <source>
        <dbReference type="EMBL" id="VFR81300.1"/>
    </source>
</evidence>
<reference evidence="2" key="1">
    <citation type="submission" date="2019-03" db="EMBL/GenBank/DDBJ databases">
        <authorList>
            <person name="Danneels B."/>
        </authorList>
    </citation>
    <scope>NUCLEOTIDE SEQUENCE</scope>
</reference>
<dbReference type="CDD" id="cd03364">
    <property type="entry name" value="TOPRIM_DnaG_primases"/>
    <property type="match status" value="1"/>
</dbReference>